<accession>A0A9I9DLD2</accession>
<feature type="region of interest" description="Disordered" evidence="1">
    <location>
        <begin position="22"/>
        <end position="44"/>
    </location>
</feature>
<evidence type="ECO:0000313" key="2">
    <source>
        <dbReference type="EnsemblPlants" id="MELO3C020295.2.1"/>
    </source>
</evidence>
<sequence length="80" mass="9279">MDALPRAFPLTRMDQQSVFSLKARSEEEEYTREPSSEAKDGSASLLPPFSQVQMWQKTFPTQFMVWIYLLLVIHVEKLAT</sequence>
<protein>
    <submittedName>
        <fullName evidence="2">Uncharacterized protein</fullName>
    </submittedName>
</protein>
<dbReference type="EnsemblPlants" id="MELO3C020295.2.1">
    <property type="protein sequence ID" value="MELO3C020295.2.1"/>
    <property type="gene ID" value="MELO3C020295.2"/>
</dbReference>
<evidence type="ECO:0000256" key="1">
    <source>
        <dbReference type="SAM" id="MobiDB-lite"/>
    </source>
</evidence>
<dbReference type="AlphaFoldDB" id="A0A9I9DLD2"/>
<name>A0A9I9DLD2_CUCME</name>
<proteinExistence type="predicted"/>
<dbReference type="Gramene" id="MELO3C020295.2.1">
    <property type="protein sequence ID" value="MELO3C020295.2.1"/>
    <property type="gene ID" value="MELO3C020295.2"/>
</dbReference>
<reference evidence="2" key="1">
    <citation type="submission" date="2023-03" db="UniProtKB">
        <authorList>
            <consortium name="EnsemblPlants"/>
        </authorList>
    </citation>
    <scope>IDENTIFICATION</scope>
</reference>
<feature type="compositionally biased region" description="Basic and acidic residues" evidence="1">
    <location>
        <begin position="31"/>
        <end position="40"/>
    </location>
</feature>
<organism evidence="2">
    <name type="scientific">Cucumis melo</name>
    <name type="common">Muskmelon</name>
    <dbReference type="NCBI Taxonomy" id="3656"/>
    <lineage>
        <taxon>Eukaryota</taxon>
        <taxon>Viridiplantae</taxon>
        <taxon>Streptophyta</taxon>
        <taxon>Embryophyta</taxon>
        <taxon>Tracheophyta</taxon>
        <taxon>Spermatophyta</taxon>
        <taxon>Magnoliopsida</taxon>
        <taxon>eudicotyledons</taxon>
        <taxon>Gunneridae</taxon>
        <taxon>Pentapetalae</taxon>
        <taxon>rosids</taxon>
        <taxon>fabids</taxon>
        <taxon>Cucurbitales</taxon>
        <taxon>Cucurbitaceae</taxon>
        <taxon>Benincaseae</taxon>
        <taxon>Cucumis</taxon>
    </lineage>
</organism>